<keyword evidence="1 2" id="KW-0129">CBS domain</keyword>
<dbReference type="PROSITE" id="PS51371">
    <property type="entry name" value="CBS"/>
    <property type="match status" value="2"/>
</dbReference>
<proteinExistence type="predicted"/>
<dbReference type="PANTHER" id="PTHR43080:SF2">
    <property type="entry name" value="CBS DOMAIN-CONTAINING PROTEIN"/>
    <property type="match status" value="1"/>
</dbReference>
<dbReference type="SUPFAM" id="SSF54631">
    <property type="entry name" value="CBS-domain pair"/>
    <property type="match status" value="1"/>
</dbReference>
<reference evidence="4 5" key="1">
    <citation type="submission" date="2023-07" db="EMBL/GenBank/DDBJ databases">
        <title>Genomic Encyclopedia of Type Strains, Phase IV (KMG-IV): sequencing the most valuable type-strain genomes for metagenomic binning, comparative biology and taxonomic classification.</title>
        <authorList>
            <person name="Goeker M."/>
        </authorList>
    </citation>
    <scope>NUCLEOTIDE SEQUENCE [LARGE SCALE GENOMIC DNA]</scope>
    <source>
        <strain evidence="4 5">DSM 18695</strain>
    </source>
</reference>
<keyword evidence="5" id="KW-1185">Reference proteome</keyword>
<feature type="domain" description="CBS" evidence="3">
    <location>
        <begin position="71"/>
        <end position="132"/>
    </location>
</feature>
<dbReference type="Gene3D" id="3.10.580.10">
    <property type="entry name" value="CBS-domain"/>
    <property type="match status" value="1"/>
</dbReference>
<feature type="domain" description="CBS" evidence="3">
    <location>
        <begin position="7"/>
        <end position="65"/>
    </location>
</feature>
<organism evidence="4 5">
    <name type="scientific">Caulobacter ginsengisoli</name>
    <dbReference type="NCBI Taxonomy" id="400775"/>
    <lineage>
        <taxon>Bacteria</taxon>
        <taxon>Pseudomonadati</taxon>
        <taxon>Pseudomonadota</taxon>
        <taxon>Alphaproteobacteria</taxon>
        <taxon>Caulobacterales</taxon>
        <taxon>Caulobacteraceae</taxon>
        <taxon>Caulobacter</taxon>
    </lineage>
</organism>
<protein>
    <submittedName>
        <fullName evidence="4">CBS domain-containing protein</fullName>
    </submittedName>
</protein>
<evidence type="ECO:0000313" key="4">
    <source>
        <dbReference type="EMBL" id="MDQ0466563.1"/>
    </source>
</evidence>
<dbReference type="CDD" id="cd04622">
    <property type="entry name" value="CBS_pair_HRP1_like"/>
    <property type="match status" value="1"/>
</dbReference>
<evidence type="ECO:0000256" key="1">
    <source>
        <dbReference type="ARBA" id="ARBA00023122"/>
    </source>
</evidence>
<dbReference type="Pfam" id="PF00571">
    <property type="entry name" value="CBS"/>
    <property type="match status" value="2"/>
</dbReference>
<gene>
    <name evidence="4" type="ORF">QO010_004358</name>
</gene>
<dbReference type="InterPro" id="IPR000644">
    <property type="entry name" value="CBS_dom"/>
</dbReference>
<evidence type="ECO:0000259" key="3">
    <source>
        <dbReference type="PROSITE" id="PS51371"/>
    </source>
</evidence>
<evidence type="ECO:0000313" key="5">
    <source>
        <dbReference type="Proteomes" id="UP001228905"/>
    </source>
</evidence>
<comment type="caution">
    <text evidence="4">The sequence shown here is derived from an EMBL/GenBank/DDBJ whole genome shotgun (WGS) entry which is preliminary data.</text>
</comment>
<dbReference type="PANTHER" id="PTHR43080">
    <property type="entry name" value="CBS DOMAIN-CONTAINING PROTEIN CBSX3, MITOCHONDRIAL"/>
    <property type="match status" value="1"/>
</dbReference>
<dbReference type="InterPro" id="IPR051257">
    <property type="entry name" value="Diverse_CBS-Domain"/>
</dbReference>
<dbReference type="Proteomes" id="UP001228905">
    <property type="component" value="Unassembled WGS sequence"/>
</dbReference>
<dbReference type="EMBL" id="JAUSVS010000012">
    <property type="protein sequence ID" value="MDQ0466563.1"/>
    <property type="molecule type" value="Genomic_DNA"/>
</dbReference>
<evidence type="ECO:0000256" key="2">
    <source>
        <dbReference type="PROSITE-ProRule" id="PRU00703"/>
    </source>
</evidence>
<accession>A0ABU0IX14</accession>
<dbReference type="InterPro" id="IPR046342">
    <property type="entry name" value="CBS_dom_sf"/>
</dbReference>
<dbReference type="SMART" id="SM00116">
    <property type="entry name" value="CBS"/>
    <property type="match status" value="2"/>
</dbReference>
<name>A0ABU0IX14_9CAUL</name>
<dbReference type="RefSeq" id="WP_307352678.1">
    <property type="nucleotide sequence ID" value="NZ_JAUSVS010000012.1"/>
</dbReference>
<sequence length="140" mass="14793">MQASDVMTANPQVAKPTDTVADVARRMSRIEVGAIPVLDGDQIVGLITDRDIVLRVVGEKRSFDTPVSEVMTSPVETCRDDASVADVIFQMSDKQVRRILVVDASGKLGGIVSLGDVANEASARKAGAVLDEISEAPANN</sequence>